<accession>A0A0B7H9G1</accession>
<dbReference type="EMBL" id="CDOG01000002">
    <property type="protein sequence ID" value="CEN34213.1"/>
    <property type="molecule type" value="Genomic_DNA"/>
</dbReference>
<dbReference type="AlphaFoldDB" id="A0A0B7H9G1"/>
<dbReference type="Proteomes" id="UP000038083">
    <property type="component" value="Unassembled WGS sequence"/>
</dbReference>
<organism evidence="1 2">
    <name type="scientific">Capnocytophaga cynodegmi</name>
    <dbReference type="NCBI Taxonomy" id="28189"/>
    <lineage>
        <taxon>Bacteria</taxon>
        <taxon>Pseudomonadati</taxon>
        <taxon>Bacteroidota</taxon>
        <taxon>Flavobacteriia</taxon>
        <taxon>Flavobacteriales</taxon>
        <taxon>Flavobacteriaceae</taxon>
        <taxon>Capnocytophaga</taxon>
    </lineage>
</organism>
<evidence type="ECO:0000313" key="2">
    <source>
        <dbReference type="Proteomes" id="UP000038083"/>
    </source>
</evidence>
<sequence>MLVFELYVLFLPTKPDIYHIFSFFLESNQNVKHNDSSI</sequence>
<proteinExistence type="predicted"/>
<reference evidence="1 2" key="1">
    <citation type="submission" date="2015-01" db="EMBL/GenBank/DDBJ databases">
        <authorList>
            <person name="Xiang T."/>
            <person name="Song Y."/>
            <person name="Huang L."/>
            <person name="Wang B."/>
            <person name="Wu P."/>
        </authorList>
    </citation>
    <scope>NUCLEOTIDE SEQUENCE [LARGE SCALE GENOMIC DNA]</scope>
    <source>
        <strain evidence="1 2">Ccy74</strain>
    </source>
</reference>
<evidence type="ECO:0000313" key="1">
    <source>
        <dbReference type="EMBL" id="CEN34213.1"/>
    </source>
</evidence>
<name>A0A0B7H9G1_9FLAO</name>
<gene>
    <name evidence="1" type="ORF">CCYN74_100089</name>
</gene>
<protein>
    <submittedName>
        <fullName evidence="1">Uncharacterized protein</fullName>
    </submittedName>
</protein>